<dbReference type="NCBIfam" id="TIGR00738">
    <property type="entry name" value="rrf2_super"/>
    <property type="match status" value="1"/>
</dbReference>
<dbReference type="PANTHER" id="PTHR33221:SF5">
    <property type="entry name" value="HTH-TYPE TRANSCRIPTIONAL REGULATOR ISCR"/>
    <property type="match status" value="1"/>
</dbReference>
<dbReference type="Pfam" id="PF02082">
    <property type="entry name" value="Rrf2"/>
    <property type="match status" value="1"/>
</dbReference>
<evidence type="ECO:0000313" key="2">
    <source>
        <dbReference type="EMBL" id="MEF3367686.1"/>
    </source>
</evidence>
<protein>
    <submittedName>
        <fullName evidence="2">Rrf2 family transcriptional regulator</fullName>
    </submittedName>
</protein>
<dbReference type="InterPro" id="IPR000944">
    <property type="entry name" value="Tscrpt_reg_Rrf2"/>
</dbReference>
<dbReference type="EMBL" id="JAZHYN010000053">
    <property type="protein sequence ID" value="MEF3367686.1"/>
    <property type="molecule type" value="Genomic_DNA"/>
</dbReference>
<dbReference type="InterPro" id="IPR036388">
    <property type="entry name" value="WH-like_DNA-bd_sf"/>
</dbReference>
<dbReference type="RefSeq" id="WP_332082729.1">
    <property type="nucleotide sequence ID" value="NZ_JAZHYN010000053.1"/>
</dbReference>
<dbReference type="PANTHER" id="PTHR33221">
    <property type="entry name" value="WINGED HELIX-TURN-HELIX TRANSCRIPTIONAL REGULATOR, RRF2 FAMILY"/>
    <property type="match status" value="1"/>
</dbReference>
<dbReference type="Gene3D" id="1.10.10.10">
    <property type="entry name" value="Winged helix-like DNA-binding domain superfamily/Winged helix DNA-binding domain"/>
    <property type="match status" value="1"/>
</dbReference>
<dbReference type="InterPro" id="IPR036390">
    <property type="entry name" value="WH_DNA-bd_sf"/>
</dbReference>
<proteinExistence type="predicted"/>
<reference evidence="2 3" key="1">
    <citation type="submission" date="2024-02" db="EMBL/GenBank/DDBJ databases">
        <authorList>
            <person name="Grouzdev D."/>
        </authorList>
    </citation>
    <scope>NUCLEOTIDE SEQUENCE [LARGE SCALE GENOMIC DNA]</scope>
    <source>
        <strain evidence="2 3">9N</strain>
    </source>
</reference>
<dbReference type="PROSITE" id="PS51197">
    <property type="entry name" value="HTH_RRF2_2"/>
    <property type="match status" value="1"/>
</dbReference>
<evidence type="ECO:0000313" key="3">
    <source>
        <dbReference type="Proteomes" id="UP001350748"/>
    </source>
</evidence>
<dbReference type="Proteomes" id="UP001350748">
    <property type="component" value="Unassembled WGS sequence"/>
</dbReference>
<keyword evidence="3" id="KW-1185">Reference proteome</keyword>
<comment type="caution">
    <text evidence="2">The sequence shown here is derived from an EMBL/GenBank/DDBJ whole genome shotgun (WGS) entry which is preliminary data.</text>
</comment>
<dbReference type="SUPFAM" id="SSF46785">
    <property type="entry name" value="Winged helix' DNA-binding domain"/>
    <property type="match status" value="1"/>
</dbReference>
<gene>
    <name evidence="2" type="ORF">V3H18_14195</name>
</gene>
<name>A0ABU7XJX8_9HYPH</name>
<accession>A0ABU7XJX8</accession>
<evidence type="ECO:0000256" key="1">
    <source>
        <dbReference type="ARBA" id="ARBA00023125"/>
    </source>
</evidence>
<organism evidence="2 3">
    <name type="scientific">Methylocystis borbori</name>
    <dbReference type="NCBI Taxonomy" id="3118750"/>
    <lineage>
        <taxon>Bacteria</taxon>
        <taxon>Pseudomonadati</taxon>
        <taxon>Pseudomonadota</taxon>
        <taxon>Alphaproteobacteria</taxon>
        <taxon>Hyphomicrobiales</taxon>
        <taxon>Methylocystaceae</taxon>
        <taxon>Methylocystis</taxon>
    </lineage>
</organism>
<keyword evidence="1" id="KW-0238">DNA-binding</keyword>
<sequence>MLTKKAKYGLKAMVHLAGVRPGETALVADIAAANQIPKKFLDAILGELRNAGFVHSKKGKGGGYMLARPPADIGVGNIVRALDGPLAPIQCASKTVYRRCDDCVDENRCAVRLMMVRARDAIADVLDKTSLEQMRELSLEDKAARLVVGT</sequence>